<dbReference type="PROSITE" id="PS01156">
    <property type="entry name" value="TONB_DEPENDENT_REC_2"/>
    <property type="match status" value="1"/>
</dbReference>
<proteinExistence type="inferred from homology"/>
<accession>A0A1Z1F9L4</accession>
<dbReference type="Pfam" id="PF00593">
    <property type="entry name" value="TonB_dep_Rec_b-barrel"/>
    <property type="match status" value="1"/>
</dbReference>
<evidence type="ECO:0000256" key="10">
    <source>
        <dbReference type="ARBA" id="ARBA00023136"/>
    </source>
</evidence>
<reference evidence="18 19" key="1">
    <citation type="submission" date="2017-01" db="EMBL/GenBank/DDBJ databases">
        <title>Complete genome sequence of esterase-producing bacterium Croceicoccus marinus E4A9.</title>
        <authorList>
            <person name="Wu Y.-H."/>
            <person name="Cheng H."/>
            <person name="Xu L."/>
            <person name="Huo Y.-Y."/>
            <person name="Wang C.-S."/>
            <person name="Xu X.-W."/>
        </authorList>
    </citation>
    <scope>NUCLEOTIDE SEQUENCE [LARGE SCALE GENOMIC DNA]</scope>
    <source>
        <strain evidence="18 19">E4A9</strain>
    </source>
</reference>
<name>A0A1Z1F9L4_9SPHN</name>
<dbReference type="SUPFAM" id="SSF56935">
    <property type="entry name" value="Porins"/>
    <property type="match status" value="1"/>
</dbReference>
<keyword evidence="2 12" id="KW-0813">Transport</keyword>
<dbReference type="RefSeq" id="WP_083987599.1">
    <property type="nucleotide sequence ID" value="NZ_CP019602.1"/>
</dbReference>
<dbReference type="PANTHER" id="PTHR32552">
    <property type="entry name" value="FERRICHROME IRON RECEPTOR-RELATED"/>
    <property type="match status" value="1"/>
</dbReference>
<keyword evidence="7" id="KW-0408">Iron</keyword>
<dbReference type="OrthoDB" id="9760333at2"/>
<dbReference type="Gene3D" id="2.40.170.20">
    <property type="entry name" value="TonB-dependent receptor, beta-barrel domain"/>
    <property type="match status" value="2"/>
</dbReference>
<dbReference type="PROSITE" id="PS51257">
    <property type="entry name" value="PROKAR_LIPOPROTEIN"/>
    <property type="match status" value="1"/>
</dbReference>
<dbReference type="InterPro" id="IPR036942">
    <property type="entry name" value="Beta-barrel_TonB_sf"/>
</dbReference>
<protein>
    <submittedName>
        <fullName evidence="18">TonB-dependent receptor</fullName>
    </submittedName>
</protein>
<keyword evidence="10 12" id="KW-0472">Membrane</keyword>
<keyword evidence="11 12" id="KW-0998">Cell outer membrane</keyword>
<evidence type="ECO:0000256" key="9">
    <source>
        <dbReference type="ARBA" id="ARBA00023077"/>
    </source>
</evidence>
<keyword evidence="5 12" id="KW-0812">Transmembrane</keyword>
<dbReference type="PANTHER" id="PTHR32552:SF81">
    <property type="entry name" value="TONB-DEPENDENT OUTER MEMBRANE RECEPTOR"/>
    <property type="match status" value="1"/>
</dbReference>
<dbReference type="GO" id="GO:0009279">
    <property type="term" value="C:cell outer membrane"/>
    <property type="evidence" value="ECO:0007669"/>
    <property type="project" value="UniProtKB-SubCell"/>
</dbReference>
<feature type="short sequence motif" description="TonB C-terminal box" evidence="13">
    <location>
        <begin position="887"/>
        <end position="904"/>
    </location>
</feature>
<dbReference type="Pfam" id="PF07715">
    <property type="entry name" value="Plug"/>
    <property type="match status" value="1"/>
</dbReference>
<gene>
    <name evidence="18" type="ORF">A9D14_03600</name>
</gene>
<evidence type="ECO:0000256" key="4">
    <source>
        <dbReference type="ARBA" id="ARBA00022496"/>
    </source>
</evidence>
<evidence type="ECO:0000256" key="14">
    <source>
        <dbReference type="RuleBase" id="RU003357"/>
    </source>
</evidence>
<dbReference type="AlphaFoldDB" id="A0A1Z1F9L4"/>
<keyword evidence="6 15" id="KW-0732">Signal</keyword>
<dbReference type="KEGG" id="cman:A9D14_03600"/>
<evidence type="ECO:0000313" key="19">
    <source>
        <dbReference type="Proteomes" id="UP000195807"/>
    </source>
</evidence>
<dbReference type="InterPro" id="IPR000531">
    <property type="entry name" value="Beta-barrel_TonB"/>
</dbReference>
<evidence type="ECO:0000259" key="17">
    <source>
        <dbReference type="Pfam" id="PF07715"/>
    </source>
</evidence>
<evidence type="ECO:0000256" key="7">
    <source>
        <dbReference type="ARBA" id="ARBA00023004"/>
    </source>
</evidence>
<dbReference type="STRING" id="450378.GCA_001661675_00718"/>
<dbReference type="InterPro" id="IPR039426">
    <property type="entry name" value="TonB-dep_rcpt-like"/>
</dbReference>
<sequence>MVSRGRGFSAVRVLILSGGSLAAIASCPALAQDTAAQEGDYAEPAFAEPAFAEPAYEEDAALPAARGNDIIVTATKRAQTLQDVPVAVSVTTEEQIERAEIRDLKELTTEVPTLRVIQLQSSANTNFIIRGFGNGANNAGIEPSVGVFVDNVYRSRSAARINDLPDLERIEVLSGPQSTLFGKNASAGVISVTTREPQFDFGGQAEVSYGNYDAMVAKGVVTGPITDSIAASLGGGINIREGYIRDEALDRDTNERNRWFTRGQLLFEPNDLFKVRLIGDYEKTDEDCCATVLLQNGFTGAAVNAVGGRFSDPADPFADVVYSNFPSTNDIENWGFSGQVDFGYGPFGITSITAYRGVDALTNQDSDFTSADLISENSQDLGIRTFTQEFRATAEFGPASVLLGAFYFNEKIDQTNDLLLGSDFRPYADLLIGAQTGGAFTAASVEQTVGALLGDPTQFVGRFFGDGQGLDEAYTLDNEAISLFGQVDFEVTDRLTLTAGLNYTKDDKSFTTDTATSDVFSTVDLVEVGGIGIYQQALSTTVGSALMLGRPATAAEIGAFAGANPAAFGQIAAGSQAFADANATNPDVNPLLGLQALQFLPPFQNVPNAVESGKIKDDDLAFTLRAAYDLSDSVNLYVSYATGYKPPSVNLSRDSRPTPADRQALVAAGAAVPNLTAGSRFADAEESEVYEVGVKGNWGLAQVNFAAFRQSITGFQSNIFTGTGFFLANAGEQQVTGFEFDGTMYPVDPLMLRLAVTYLDAEYTDFQQSGVGDLSGQKVAGVPPIALTASGQYTHEFGNGSQLIARGAYHYESPIEVIEGLPGFIDLGQEAAIGAVRPFPRQVDDVSASLTWVSDMGLEVSAWGRNLLNDRYLLSIFDTPIQPLSFSGYPNQPRTYGVTARYKF</sequence>
<evidence type="ECO:0000256" key="1">
    <source>
        <dbReference type="ARBA" id="ARBA00004571"/>
    </source>
</evidence>
<dbReference type="Proteomes" id="UP000195807">
    <property type="component" value="Chromosome"/>
</dbReference>
<dbReference type="PROSITE" id="PS52016">
    <property type="entry name" value="TONB_DEPENDENT_REC_3"/>
    <property type="match status" value="1"/>
</dbReference>
<evidence type="ECO:0000256" key="8">
    <source>
        <dbReference type="ARBA" id="ARBA00023065"/>
    </source>
</evidence>
<evidence type="ECO:0000256" key="2">
    <source>
        <dbReference type="ARBA" id="ARBA00022448"/>
    </source>
</evidence>
<evidence type="ECO:0000256" key="11">
    <source>
        <dbReference type="ARBA" id="ARBA00023237"/>
    </source>
</evidence>
<evidence type="ECO:0000259" key="16">
    <source>
        <dbReference type="Pfam" id="PF00593"/>
    </source>
</evidence>
<dbReference type="EMBL" id="CP019602">
    <property type="protein sequence ID" value="ARU15423.1"/>
    <property type="molecule type" value="Genomic_DNA"/>
</dbReference>
<evidence type="ECO:0000256" key="3">
    <source>
        <dbReference type="ARBA" id="ARBA00022452"/>
    </source>
</evidence>
<feature type="domain" description="TonB-dependent receptor plug" evidence="17">
    <location>
        <begin position="81"/>
        <end position="189"/>
    </location>
</feature>
<keyword evidence="9 14" id="KW-0798">TonB box</keyword>
<comment type="subcellular location">
    <subcellularLocation>
        <location evidence="1 12">Cell outer membrane</location>
        <topology evidence="1 12">Multi-pass membrane protein</topology>
    </subcellularLocation>
</comment>
<evidence type="ECO:0000313" key="18">
    <source>
        <dbReference type="EMBL" id="ARU15423.1"/>
    </source>
</evidence>
<evidence type="ECO:0000256" key="13">
    <source>
        <dbReference type="PROSITE-ProRule" id="PRU10144"/>
    </source>
</evidence>
<evidence type="ECO:0000256" key="6">
    <source>
        <dbReference type="ARBA" id="ARBA00022729"/>
    </source>
</evidence>
<keyword evidence="3 12" id="KW-1134">Transmembrane beta strand</keyword>
<feature type="chain" id="PRO_5013232582" evidence="15">
    <location>
        <begin position="32"/>
        <end position="904"/>
    </location>
</feature>
<keyword evidence="8" id="KW-0406">Ion transport</keyword>
<evidence type="ECO:0000256" key="12">
    <source>
        <dbReference type="PROSITE-ProRule" id="PRU01360"/>
    </source>
</evidence>
<dbReference type="GO" id="GO:0006826">
    <property type="term" value="P:iron ion transport"/>
    <property type="evidence" value="ECO:0007669"/>
    <property type="project" value="UniProtKB-KW"/>
</dbReference>
<feature type="signal peptide" evidence="15">
    <location>
        <begin position="1"/>
        <end position="31"/>
    </location>
</feature>
<comment type="similarity">
    <text evidence="12 14">Belongs to the TonB-dependent receptor family.</text>
</comment>
<keyword evidence="4" id="KW-0410">Iron transport</keyword>
<dbReference type="InterPro" id="IPR010917">
    <property type="entry name" value="TonB_rcpt_CS"/>
</dbReference>
<keyword evidence="19" id="KW-1185">Reference proteome</keyword>
<dbReference type="InterPro" id="IPR012910">
    <property type="entry name" value="Plug_dom"/>
</dbReference>
<evidence type="ECO:0000256" key="5">
    <source>
        <dbReference type="ARBA" id="ARBA00022692"/>
    </source>
</evidence>
<feature type="domain" description="TonB-dependent receptor-like beta-barrel" evidence="16">
    <location>
        <begin position="327"/>
        <end position="809"/>
    </location>
</feature>
<keyword evidence="18" id="KW-0675">Receptor</keyword>
<organism evidence="18 19">
    <name type="scientific">Croceicoccus marinus</name>
    <dbReference type="NCBI Taxonomy" id="450378"/>
    <lineage>
        <taxon>Bacteria</taxon>
        <taxon>Pseudomonadati</taxon>
        <taxon>Pseudomonadota</taxon>
        <taxon>Alphaproteobacteria</taxon>
        <taxon>Sphingomonadales</taxon>
        <taxon>Erythrobacteraceae</taxon>
        <taxon>Croceicoccus</taxon>
    </lineage>
</organism>
<evidence type="ECO:0000256" key="15">
    <source>
        <dbReference type="SAM" id="SignalP"/>
    </source>
</evidence>